<dbReference type="SUPFAM" id="SSF81383">
    <property type="entry name" value="F-box domain"/>
    <property type="match status" value="1"/>
</dbReference>
<proteinExistence type="predicted"/>
<dbReference type="InterPro" id="IPR032675">
    <property type="entry name" value="LRR_dom_sf"/>
</dbReference>
<evidence type="ECO:0000313" key="2">
    <source>
        <dbReference type="EMBL" id="KAG0279012.1"/>
    </source>
</evidence>
<dbReference type="EMBL" id="JAAAIM010001388">
    <property type="protein sequence ID" value="KAG0279012.1"/>
    <property type="molecule type" value="Genomic_DNA"/>
</dbReference>
<comment type="caution">
    <text evidence="2">The sequence shown here is derived from an EMBL/GenBank/DDBJ whole genome shotgun (WGS) entry which is preliminary data.</text>
</comment>
<protein>
    <recommendedName>
        <fullName evidence="4">F-box domain-containing protein</fullName>
    </recommendedName>
</protein>
<keyword evidence="3" id="KW-1185">Reference proteome</keyword>
<organism evidence="2 3">
    <name type="scientific">Linnemannia gamsii</name>
    <dbReference type="NCBI Taxonomy" id="64522"/>
    <lineage>
        <taxon>Eukaryota</taxon>
        <taxon>Fungi</taxon>
        <taxon>Fungi incertae sedis</taxon>
        <taxon>Mucoromycota</taxon>
        <taxon>Mortierellomycotina</taxon>
        <taxon>Mortierellomycetes</taxon>
        <taxon>Mortierellales</taxon>
        <taxon>Mortierellaceae</taxon>
        <taxon>Linnemannia</taxon>
    </lineage>
</organism>
<evidence type="ECO:0000313" key="3">
    <source>
        <dbReference type="Proteomes" id="UP001194696"/>
    </source>
</evidence>
<feature type="compositionally biased region" description="Low complexity" evidence="1">
    <location>
        <begin position="748"/>
        <end position="757"/>
    </location>
</feature>
<name>A0ABQ7JL47_9FUNG</name>
<dbReference type="PANTHER" id="PTHR16134:SF119">
    <property type="entry name" value="AT02038P-RELATED"/>
    <property type="match status" value="1"/>
</dbReference>
<dbReference type="PANTHER" id="PTHR16134">
    <property type="entry name" value="F-BOX/TPR REPEAT PROTEIN POF3"/>
    <property type="match status" value="1"/>
</dbReference>
<sequence length="769" mass="87146">MSSIHPALDIPEILTHLGSFLSPKDACICVLVSKAWCHAFQPVLWEHVETANNISPQVVEKHAHHIRTLSLADTHGLKDVLLRCTRLRTLVLWPDALEDEDDDEDDDFSDGYDSSDDEEEAQLLGSHALSTLFGNEYSFKSWTRTEGQRGPLSCSGSSIDGGGGSDSECEWARNQDRKEQNAAVGAWEWDKVRRDSGVGEETTAAHAQDTEVALLQIADFAQPHVHYALHHQLPSHSQQQHSHYRYQNYHQQHQHEKQEQMQKQPPILAQEKKSLLADLLLRNPGLIHVEVYVERKSPGGSFWRALAVTEPKSPSPATTIGHWSLGSVMSPKTHPRLLTFQSLLNLHVHQHIKPFLQMCTRLESLDLDGCTIRQLYDEYYKGLQFPRLKHVKFGRIKEWSLWSQLLFIRQCHELQTLNWRVPRLGFPVQGFCDALETNWQNLVSLTLPESRLSDGDLAKILTAAAPLTTLSIRRSDFGEYSFRALRRHFRTLQQLDLFQCPDLSSDMTQHILESCPLLESFEGNKLLLSDVAQGLGGGRRRGWACHNLRVLDVHLAGHSSAIMVNHQDVTVSVQWMVYSQLAKMDNLVHLSIGGKSTHPHPHPHPHGVDAAVPPTMVVPPAPPLHYPTTPALATTLSFPPSASYTSLRSHTEQSERPSVQTSRRRIDGLHMSLDDGLSQLSTLKNLRFLRFTGLAQEMEEDDVWWMIEQWPELKVIQGKLHSNERRQDVLESLLASYGISAWTNFNQPPLRQPQLQHPHPPVEHPLQMH</sequence>
<dbReference type="InterPro" id="IPR036047">
    <property type="entry name" value="F-box-like_dom_sf"/>
</dbReference>
<feature type="region of interest" description="Disordered" evidence="1">
    <location>
        <begin position="145"/>
        <end position="169"/>
    </location>
</feature>
<dbReference type="Gene3D" id="3.80.10.10">
    <property type="entry name" value="Ribonuclease Inhibitor"/>
    <property type="match status" value="2"/>
</dbReference>
<dbReference type="Proteomes" id="UP001194696">
    <property type="component" value="Unassembled WGS sequence"/>
</dbReference>
<dbReference type="SUPFAM" id="SSF52047">
    <property type="entry name" value="RNI-like"/>
    <property type="match status" value="1"/>
</dbReference>
<evidence type="ECO:0008006" key="4">
    <source>
        <dbReference type="Google" id="ProtNLM"/>
    </source>
</evidence>
<reference evidence="2 3" key="1">
    <citation type="journal article" date="2020" name="Fungal Divers.">
        <title>Resolving the Mortierellaceae phylogeny through synthesis of multi-gene phylogenetics and phylogenomics.</title>
        <authorList>
            <person name="Vandepol N."/>
            <person name="Liber J."/>
            <person name="Desiro A."/>
            <person name="Na H."/>
            <person name="Kennedy M."/>
            <person name="Barry K."/>
            <person name="Grigoriev I.V."/>
            <person name="Miller A.N."/>
            <person name="O'Donnell K."/>
            <person name="Stajich J.E."/>
            <person name="Bonito G."/>
        </authorList>
    </citation>
    <scope>NUCLEOTIDE SEQUENCE [LARGE SCALE GENOMIC DNA]</scope>
    <source>
        <strain evidence="2 3">AD045</strain>
    </source>
</reference>
<accession>A0ABQ7JL47</accession>
<gene>
    <name evidence="2" type="ORF">BGZ96_002104</name>
</gene>
<evidence type="ECO:0000256" key="1">
    <source>
        <dbReference type="SAM" id="MobiDB-lite"/>
    </source>
</evidence>
<feature type="region of interest" description="Disordered" evidence="1">
    <location>
        <begin position="100"/>
        <end position="120"/>
    </location>
</feature>
<feature type="region of interest" description="Disordered" evidence="1">
    <location>
        <begin position="643"/>
        <end position="662"/>
    </location>
</feature>
<feature type="region of interest" description="Disordered" evidence="1">
    <location>
        <begin position="748"/>
        <end position="769"/>
    </location>
</feature>